<name>A0A850PXQ3_9MYCO</name>
<feature type="transmembrane region" description="Helical" evidence="1">
    <location>
        <begin position="314"/>
        <end position="334"/>
    </location>
</feature>
<sequence length="336" mass="35231">MELTWWAVAIAGVVALILVVALAVLLPTERPRGRRPLANTARLTRLPEYRAVVRRQTRTLATVLALSTLLFGVMVLASARPSGTLSNATESGPRDDIMLCVGQPVTDPATGEFLGYFAAQTTTFGTERIGLTSSNRRVVPLTRDYQFAAGRFGDYSQAARAQAEADAGTLPPTGTVSLRARTESFAAPVAYDDYSPTVADVLALCLTGFPGFESSGDTRRSLIYLGPGALRSPDDNRPSLFTDAQVTEMALQAGVEVNAVATPGRETDALAAVTGATGGQFFRFDSAALGADLDTIRAAPAADRDAGGRGDTPVLVLVAALAVAALLSVSLMAVRR</sequence>
<feature type="transmembrane region" description="Helical" evidence="1">
    <location>
        <begin position="6"/>
        <end position="26"/>
    </location>
</feature>
<dbReference type="AlphaFoldDB" id="A0A850PXQ3"/>
<keyword evidence="1" id="KW-0812">Transmembrane</keyword>
<reference evidence="2 3" key="1">
    <citation type="submission" date="2020-05" db="EMBL/GenBank/DDBJ databases">
        <title>Draft genome sequence of Mycobacterium hippocampi DL, isolated from European seabass, Dicentrarchus labrax, reared in fish farms.</title>
        <authorList>
            <person name="Stathopoulou P."/>
            <person name="Asimakis E."/>
            <person name="Tzokas K."/>
            <person name="Batargias C."/>
            <person name="Tsiamis G."/>
        </authorList>
    </citation>
    <scope>NUCLEOTIDE SEQUENCE [LARGE SCALE GENOMIC DNA]</scope>
    <source>
        <strain evidence="2 3">DL</strain>
    </source>
</reference>
<dbReference type="RefSeq" id="WP_178361438.1">
    <property type="nucleotide sequence ID" value="NZ_JABFYL010000048.1"/>
</dbReference>
<accession>A0A850PXQ3</accession>
<organism evidence="2 3">
    <name type="scientific">Mycolicibacterium hippocampi</name>
    <dbReference type="NCBI Taxonomy" id="659824"/>
    <lineage>
        <taxon>Bacteria</taxon>
        <taxon>Bacillati</taxon>
        <taxon>Actinomycetota</taxon>
        <taxon>Actinomycetes</taxon>
        <taxon>Mycobacteriales</taxon>
        <taxon>Mycobacteriaceae</taxon>
        <taxon>Mycolicibacterium</taxon>
    </lineage>
</organism>
<dbReference type="Proteomes" id="UP000570517">
    <property type="component" value="Unassembled WGS sequence"/>
</dbReference>
<evidence type="ECO:0000256" key="1">
    <source>
        <dbReference type="SAM" id="Phobius"/>
    </source>
</evidence>
<proteinExistence type="predicted"/>
<protein>
    <submittedName>
        <fullName evidence="2">von Willebrand factor type A domain protein</fullName>
    </submittedName>
</protein>
<keyword evidence="3" id="KW-1185">Reference proteome</keyword>
<comment type="caution">
    <text evidence="2">The sequence shown here is derived from an EMBL/GenBank/DDBJ whole genome shotgun (WGS) entry which is preliminary data.</text>
</comment>
<keyword evidence="1" id="KW-0472">Membrane</keyword>
<feature type="transmembrane region" description="Helical" evidence="1">
    <location>
        <begin position="60"/>
        <end position="79"/>
    </location>
</feature>
<keyword evidence="1" id="KW-1133">Transmembrane helix</keyword>
<dbReference type="EMBL" id="JABFYL010000048">
    <property type="protein sequence ID" value="NVN53233.1"/>
    <property type="molecule type" value="Genomic_DNA"/>
</dbReference>
<evidence type="ECO:0000313" key="3">
    <source>
        <dbReference type="Proteomes" id="UP000570517"/>
    </source>
</evidence>
<gene>
    <name evidence="2" type="ORF">HLY00_5205</name>
</gene>
<evidence type="ECO:0000313" key="2">
    <source>
        <dbReference type="EMBL" id="NVN53233.1"/>
    </source>
</evidence>